<proteinExistence type="predicted"/>
<dbReference type="EMBL" id="GBEZ01002000">
    <property type="protein sequence ID" value="JAC83019.1"/>
    <property type="molecule type" value="Transcribed_RNA"/>
</dbReference>
<organism evidence="1">
    <name type="scientific">Tetraselmis sp. GSL018</name>
    <dbReference type="NCBI Taxonomy" id="582737"/>
    <lineage>
        <taxon>Eukaryota</taxon>
        <taxon>Viridiplantae</taxon>
        <taxon>Chlorophyta</taxon>
        <taxon>core chlorophytes</taxon>
        <taxon>Chlorodendrophyceae</taxon>
        <taxon>Chlorodendrales</taxon>
        <taxon>Chlorodendraceae</taxon>
        <taxon>Tetraselmis</taxon>
    </lineage>
</organism>
<protein>
    <submittedName>
        <fullName evidence="1">Uncharacterized protein</fullName>
    </submittedName>
</protein>
<evidence type="ECO:0000313" key="1">
    <source>
        <dbReference type="EMBL" id="JAC83019.1"/>
    </source>
</evidence>
<sequence>MSAKQDKRCVRNQTLAENTIHKAAKGMFSETLKKKKFLNFIQIPVYREKAGQTESQTIFRRAIKGHEVKGTGKEMYANR</sequence>
<dbReference type="AlphaFoldDB" id="A0A061SIY5"/>
<gene>
    <name evidence="1" type="ORF">TSPGSL018_4336</name>
</gene>
<name>A0A061SIY5_9CHLO</name>
<accession>A0A061SIY5</accession>
<reference evidence="1" key="1">
    <citation type="submission" date="2014-05" db="EMBL/GenBank/DDBJ databases">
        <title>The transcriptome of the halophilic microalga Tetraselmis sp. GSL018 isolated from the Great Salt Lake, Utah.</title>
        <authorList>
            <person name="Jinkerson R.E."/>
            <person name="D'Adamo S."/>
            <person name="Posewitz M.C."/>
        </authorList>
    </citation>
    <scope>NUCLEOTIDE SEQUENCE</scope>
    <source>
        <strain evidence="1">GSL018</strain>
    </source>
</reference>